<dbReference type="STRING" id="351605.Gura_3865"/>
<keyword evidence="3" id="KW-0540">Nuclease</keyword>
<dbReference type="InterPro" id="IPR050556">
    <property type="entry name" value="Type_II_TA_system_RNase"/>
</dbReference>
<reference evidence="9 10" key="1">
    <citation type="submission" date="2007-05" db="EMBL/GenBank/DDBJ databases">
        <title>Complete sequence of Geobacter uraniireducens Rf4.</title>
        <authorList>
            <consortium name="US DOE Joint Genome Institute"/>
            <person name="Copeland A."/>
            <person name="Lucas S."/>
            <person name="Lapidus A."/>
            <person name="Barry K."/>
            <person name="Detter J.C."/>
            <person name="Glavina del Rio T."/>
            <person name="Hammon N."/>
            <person name="Israni S."/>
            <person name="Dalin E."/>
            <person name="Tice H."/>
            <person name="Pitluck S."/>
            <person name="Chertkov O."/>
            <person name="Brettin T."/>
            <person name="Bruce D."/>
            <person name="Han C."/>
            <person name="Schmutz J."/>
            <person name="Larimer F."/>
            <person name="Land M."/>
            <person name="Hauser L."/>
            <person name="Kyrpides N."/>
            <person name="Mikhailova N."/>
            <person name="Shelobolina E."/>
            <person name="Aklujkar M."/>
            <person name="Lovley D."/>
            <person name="Richardson P."/>
        </authorList>
    </citation>
    <scope>NUCLEOTIDE SEQUENCE [LARGE SCALE GENOMIC DNA]</scope>
    <source>
        <strain evidence="9 10">Rf4</strain>
    </source>
</reference>
<dbReference type="RefSeq" id="WP_011940661.1">
    <property type="nucleotide sequence ID" value="NC_009483.1"/>
</dbReference>
<organism evidence="9 10">
    <name type="scientific">Geotalea uraniireducens (strain Rf4)</name>
    <name type="common">Geobacter uraniireducens</name>
    <dbReference type="NCBI Taxonomy" id="351605"/>
    <lineage>
        <taxon>Bacteria</taxon>
        <taxon>Pseudomonadati</taxon>
        <taxon>Thermodesulfobacteriota</taxon>
        <taxon>Desulfuromonadia</taxon>
        <taxon>Geobacterales</taxon>
        <taxon>Geobacteraceae</taxon>
        <taxon>Geotalea</taxon>
    </lineage>
</organism>
<dbReference type="CDD" id="cd18741">
    <property type="entry name" value="PIN_VapC4-5_FitB-like"/>
    <property type="match status" value="1"/>
</dbReference>
<protein>
    <submittedName>
        <fullName evidence="9">PilT protein domain protein</fullName>
    </submittedName>
</protein>
<keyword evidence="6" id="KW-0460">Magnesium</keyword>
<keyword evidence="2" id="KW-1277">Toxin-antitoxin system</keyword>
<dbReference type="GO" id="GO:0046872">
    <property type="term" value="F:metal ion binding"/>
    <property type="evidence" value="ECO:0007669"/>
    <property type="project" value="UniProtKB-KW"/>
</dbReference>
<evidence type="ECO:0000256" key="6">
    <source>
        <dbReference type="ARBA" id="ARBA00022842"/>
    </source>
</evidence>
<dbReference type="Pfam" id="PF01850">
    <property type="entry name" value="PIN"/>
    <property type="match status" value="1"/>
</dbReference>
<comment type="cofactor">
    <cofactor evidence="1">
        <name>Mg(2+)</name>
        <dbReference type="ChEBI" id="CHEBI:18420"/>
    </cofactor>
</comment>
<keyword evidence="10" id="KW-1185">Reference proteome</keyword>
<dbReference type="GO" id="GO:0004518">
    <property type="term" value="F:nuclease activity"/>
    <property type="evidence" value="ECO:0007669"/>
    <property type="project" value="UniProtKB-KW"/>
</dbReference>
<dbReference type="HOGENOM" id="CLU_118482_0_1_7"/>
<dbReference type="PANTHER" id="PTHR33653">
    <property type="entry name" value="RIBONUCLEASE VAPC2"/>
    <property type="match status" value="1"/>
</dbReference>
<feature type="domain" description="PIN" evidence="8">
    <location>
        <begin position="2"/>
        <end position="115"/>
    </location>
</feature>
<accession>A5G897</accession>
<dbReference type="GO" id="GO:0016787">
    <property type="term" value="F:hydrolase activity"/>
    <property type="evidence" value="ECO:0007669"/>
    <property type="project" value="UniProtKB-KW"/>
</dbReference>
<keyword evidence="5" id="KW-0378">Hydrolase</keyword>
<evidence type="ECO:0000256" key="2">
    <source>
        <dbReference type="ARBA" id="ARBA00022649"/>
    </source>
</evidence>
<sequence length="126" mass="14376">MVLIDTDVLIWYMRGNEKAYDTIENLNSFSISVVTYMELVQGMKNKKELNSLRQALHGWNAQIVYISEEISAKAMFFVEQHFLSHSIEIADALIGASAIAYGLPLLTGNDKHYKVMNDIEVKKFFP</sequence>
<evidence type="ECO:0000313" key="10">
    <source>
        <dbReference type="Proteomes" id="UP000006695"/>
    </source>
</evidence>
<dbReference type="Proteomes" id="UP000006695">
    <property type="component" value="Chromosome"/>
</dbReference>
<dbReference type="SUPFAM" id="SSF88723">
    <property type="entry name" value="PIN domain-like"/>
    <property type="match status" value="1"/>
</dbReference>
<dbReference type="KEGG" id="gur:Gura_3865"/>
<dbReference type="EMBL" id="CP000698">
    <property type="protein sequence ID" value="ABQ28015.1"/>
    <property type="molecule type" value="Genomic_DNA"/>
</dbReference>
<evidence type="ECO:0000256" key="3">
    <source>
        <dbReference type="ARBA" id="ARBA00022722"/>
    </source>
</evidence>
<evidence type="ECO:0000256" key="1">
    <source>
        <dbReference type="ARBA" id="ARBA00001946"/>
    </source>
</evidence>
<dbReference type="PANTHER" id="PTHR33653:SF1">
    <property type="entry name" value="RIBONUCLEASE VAPC2"/>
    <property type="match status" value="1"/>
</dbReference>
<name>A5G897_GEOUR</name>
<evidence type="ECO:0000256" key="5">
    <source>
        <dbReference type="ARBA" id="ARBA00022801"/>
    </source>
</evidence>
<dbReference type="AlphaFoldDB" id="A5G897"/>
<evidence type="ECO:0000313" key="9">
    <source>
        <dbReference type="EMBL" id="ABQ28015.1"/>
    </source>
</evidence>
<evidence type="ECO:0000256" key="4">
    <source>
        <dbReference type="ARBA" id="ARBA00022723"/>
    </source>
</evidence>
<dbReference type="Gene3D" id="3.40.50.1010">
    <property type="entry name" value="5'-nuclease"/>
    <property type="match status" value="1"/>
</dbReference>
<keyword evidence="4" id="KW-0479">Metal-binding</keyword>
<comment type="similarity">
    <text evidence="7">Belongs to the PINc/VapC protein family.</text>
</comment>
<dbReference type="InterPro" id="IPR002716">
    <property type="entry name" value="PIN_dom"/>
</dbReference>
<evidence type="ECO:0000259" key="8">
    <source>
        <dbReference type="Pfam" id="PF01850"/>
    </source>
</evidence>
<dbReference type="InterPro" id="IPR029060">
    <property type="entry name" value="PIN-like_dom_sf"/>
</dbReference>
<gene>
    <name evidence="9" type="ordered locus">Gura_3865</name>
</gene>
<proteinExistence type="inferred from homology"/>
<evidence type="ECO:0000256" key="7">
    <source>
        <dbReference type="ARBA" id="ARBA00038093"/>
    </source>
</evidence>